<protein>
    <submittedName>
        <fullName evidence="2">Uncharacterized protein</fullName>
    </submittedName>
</protein>
<evidence type="ECO:0000256" key="1">
    <source>
        <dbReference type="SAM" id="MobiDB-lite"/>
    </source>
</evidence>
<evidence type="ECO:0000313" key="2">
    <source>
        <dbReference type="EMBL" id="KNA98347.1"/>
    </source>
</evidence>
<dbReference type="KEGG" id="fox:FOXG_02718"/>
<feature type="region of interest" description="Disordered" evidence="1">
    <location>
        <begin position="850"/>
        <end position="917"/>
    </location>
</feature>
<proteinExistence type="predicted"/>
<accession>A0A0J9UHM8</accession>
<gene>
    <name evidence="2" type="ORF">FOXG_02718</name>
</gene>
<dbReference type="Proteomes" id="UP000009097">
    <property type="component" value="Unassembled WGS sequence"/>
</dbReference>
<dbReference type="OrthoDB" id="3029913at2759"/>
<evidence type="ECO:0000313" key="3">
    <source>
        <dbReference type="Proteomes" id="UP000009097"/>
    </source>
</evidence>
<sequence>MQSHSRSHLYPTFNHLAAGGKLSVSLDQDAPASAEQLRLWSYQKPTLTAGSYILSVSQEITLPSGESTTLTTPEKGVRVSKPKFRLADPADLNRVHPAPGHSAYSRTLANVVFSHATTPWEKEISIDKASSFNKLSSMAVLTFAEDELVTDPKIWRDLGFTTSSEKSSEFGSIETKVSRLVHPECTIKSALNSEGANSDFNSDDDLSLLLLDSKLFKSIFMGEDKTAWDGTADLSSFSFMASTQENTSGFTAALFADDNSDAHKPQFSVIVSPRTGPPGITSPKRVVSHLISMEDLDKIKLPTSDATNQYVGVVSLHAWEWTSVPESAENFAKIMIKLGENVAPLQASQATDRLAGGPPEAIKWSKAVAGRGYVLKPHTDITGIKASRKIRGPLIPVRPDENPPKAFSLYGEGLTVIDKTTGIPDASYSSAWTLGRSIMMADRTLSASLLRLRGKIHSEAVRRAKAKALNQGGYSVLSSSESYLETLEDTVNDLQRVQDISGISKGNPARRWTRTVSDTANLPVMRLSRDTSYTHKDYDDEVQQVALHMFGYESNRPDGTPIPARDVDADAAAIRAWVIDRFHLAGIPLHNLVLDLEMLPGETIRTFCIDNHWIDCFVDGGLSLANHFARDDDAIRRAVKQCINKYLDMPLSGGTVPQLPRWGFFIRSIAVSAFPDLKIEAPLPPGAPGDALEVVYMQVLADDILVCLLDRLPGEQELDYIRISQPHHQQDFSLGTNLSVDEITLFHRPIPKQTGQNVGDPISQTFENDKSRHVYDFDTQMLRPSFYMDQYNEAFSGNDEIFTDKRNPSSLLATQLRATNLRLQLKVTNDLRGDEPPSVSERWTKAAFKLSAGSRPESGSEPETTEKQAADSRAPPSNDMVLPTGPRLPIGASISPYAMEPRSGKEHTSQDTQPDPSTMIPYREVLQHVSCCLCYDPGNATNLIYATEMPTDLIFNLSAREESGYPAELELRIPVALSSDTYPDPVNDGSRAVMVIPGTASQADIPKLEDINSSRWWSYECRLDTSSLYSISPNALPKEGDLVGLEEEKQVMFIIKITPRFSRLLPVNMAAFKTSFILRGVRLLLPQSDPPKALSRHVRFDATWRYSSLDGETSVSTTRLTIQPAVVATLKEESVQYTLQKQDLSFAFVLSQMPPSNARIRLFVTQQQGNEPFDEPFDLWASPQSMPNGQGFLYTGSKNIPLDLFKDFLPLEMRLRIVEEDGGHALGPDTAPFVFPRLPNIDRLKGSSSFYWGTQHLSIIWPPLRGLEVSLKRNFSLKIRKPQLPDREPIDVSVEDGNEIVRFMLSDLESRINGSKEFGLLIDGSVVVEHPRIRGTLVNWSFVLSGRPEIEANASPFFDKPVDFDPTAPMSNSQLASIRSSHGSFVQTDLFYWRSSGRSLGALTCRSPYAVKRYPGPEIDDSQPQLMGAGALTVLLINDDMNSSKTMFKIVWVGNDGSVNVWSRHCAVEQEKWHSDILAPPGTASTLGGGSIVSCGERPVYRQQSFPDPVVWWLGPRGEVFGRRLLAGSERWIDVEPQASLPAGSIDVTSPNLKRPAQMATTWAYDSQYGKAVYLFWIRANGDLMVTCSDKSGKSRSKLSGTAIAYRDVDAAPGTSLTVSIGHSRTIPSSNNNVYVLWISTDGALCFGSRIDLVETTNSPEGWDTIIRISSPGTANPLSDICYIGNVRLKTASVVWADPDGKLQIAWAESLALRPSWSRKESIYSLQNEWAAWGWQELNKWIPIGEKPIIGRVEPDDYITPHFVYFHIGGGKWYNYEVNFEPVLAFRNYD</sequence>
<dbReference type="GeneID" id="28944894"/>
<dbReference type="EMBL" id="DS231698">
    <property type="protein sequence ID" value="KNA98347.1"/>
    <property type="molecule type" value="Genomic_DNA"/>
</dbReference>
<reference evidence="2" key="2">
    <citation type="journal article" date="2010" name="Nature">
        <title>Comparative genomics reveals mobile pathogenicity chromosomes in Fusarium.</title>
        <authorList>
            <person name="Ma L.J."/>
            <person name="van der Does H.C."/>
            <person name="Borkovich K.A."/>
            <person name="Coleman J.J."/>
            <person name="Daboussi M.J."/>
            <person name="Di Pietro A."/>
            <person name="Dufresne M."/>
            <person name="Freitag M."/>
            <person name="Grabherr M."/>
            <person name="Henrissat B."/>
            <person name="Houterman P.M."/>
            <person name="Kang S."/>
            <person name="Shim W.B."/>
            <person name="Woloshuk C."/>
            <person name="Xie X."/>
            <person name="Xu J.R."/>
            <person name="Antoniw J."/>
            <person name="Baker S.E."/>
            <person name="Bluhm B.H."/>
            <person name="Breakspear A."/>
            <person name="Brown D.W."/>
            <person name="Butchko R.A."/>
            <person name="Chapman S."/>
            <person name="Coulson R."/>
            <person name="Coutinho P.M."/>
            <person name="Danchin E.G."/>
            <person name="Diener A."/>
            <person name="Gale L.R."/>
            <person name="Gardiner D.M."/>
            <person name="Goff S."/>
            <person name="Hammond-Kosack K.E."/>
            <person name="Hilburn K."/>
            <person name="Hua-Van A."/>
            <person name="Jonkers W."/>
            <person name="Kazan K."/>
            <person name="Kodira C.D."/>
            <person name="Koehrsen M."/>
            <person name="Kumar L."/>
            <person name="Lee Y.H."/>
            <person name="Li L."/>
            <person name="Manners J.M."/>
            <person name="Miranda-Saavedra D."/>
            <person name="Mukherjee M."/>
            <person name="Park G."/>
            <person name="Park J."/>
            <person name="Park S.Y."/>
            <person name="Proctor R.H."/>
            <person name="Regev A."/>
            <person name="Ruiz-Roldan M.C."/>
            <person name="Sain D."/>
            <person name="Sakthikumar S."/>
            <person name="Sykes S."/>
            <person name="Schwartz D.C."/>
            <person name="Turgeon B.G."/>
            <person name="Wapinski I."/>
            <person name="Yoder O."/>
            <person name="Young S."/>
            <person name="Zeng Q."/>
            <person name="Zhou S."/>
            <person name="Galagan J."/>
            <person name="Cuomo C.A."/>
            <person name="Kistler H.C."/>
            <person name="Rep M."/>
        </authorList>
    </citation>
    <scope>NUCLEOTIDE SEQUENCE [LARGE SCALE GENOMIC DNA]</scope>
    <source>
        <strain evidence="2">4287</strain>
    </source>
</reference>
<name>A0A0J9UHM8_FUSO4</name>
<organism evidence="2 3">
    <name type="scientific">Fusarium oxysporum f. sp. lycopersici (strain 4287 / CBS 123668 / FGSC 9935 / NRRL 34936)</name>
    <name type="common">Fusarium vascular wilt of tomato</name>
    <dbReference type="NCBI Taxonomy" id="426428"/>
    <lineage>
        <taxon>Eukaryota</taxon>
        <taxon>Fungi</taxon>
        <taxon>Dikarya</taxon>
        <taxon>Ascomycota</taxon>
        <taxon>Pezizomycotina</taxon>
        <taxon>Sordariomycetes</taxon>
        <taxon>Hypocreomycetidae</taxon>
        <taxon>Hypocreales</taxon>
        <taxon>Nectriaceae</taxon>
        <taxon>Fusarium</taxon>
        <taxon>Fusarium oxysporum species complex</taxon>
    </lineage>
</organism>
<dbReference type="RefSeq" id="XP_018236393.1">
    <property type="nucleotide sequence ID" value="XM_018380179.1"/>
</dbReference>
<dbReference type="SUPFAM" id="SSF89372">
    <property type="entry name" value="Fucose-specific lectin"/>
    <property type="match status" value="1"/>
</dbReference>
<dbReference type="VEuPathDB" id="FungiDB:FOXG_02718"/>
<reference evidence="2" key="1">
    <citation type="submission" date="2007-04" db="EMBL/GenBank/DDBJ databases">
        <authorList>
            <consortium name="The Broad Institute Genome Sequencing Platform"/>
            <person name="Birren B."/>
            <person name="Lander E."/>
            <person name="Galagan J."/>
            <person name="Nusbaum C."/>
            <person name="Devon K."/>
            <person name="Ma L.-J."/>
            <person name="Jaffe D."/>
            <person name="Butler J."/>
            <person name="Alvarez P."/>
            <person name="Gnerre S."/>
            <person name="Grabherr M."/>
            <person name="Kleber M."/>
            <person name="Mauceli E."/>
            <person name="Brockman W."/>
            <person name="MacCallum I.A."/>
            <person name="Young S."/>
            <person name="LaButti K."/>
            <person name="DeCaprio D."/>
            <person name="Crawford M."/>
            <person name="Koehrsen M."/>
            <person name="Engels R."/>
            <person name="Montgomery P."/>
            <person name="Pearson M."/>
            <person name="Howarth C."/>
            <person name="Larson L."/>
            <person name="White J."/>
            <person name="O'Leary S."/>
            <person name="Kodira C."/>
            <person name="Zeng Q."/>
            <person name="Yandava C."/>
            <person name="Alvarado L."/>
            <person name="Kistler C."/>
            <person name="Shim W.-B."/>
            <person name="Kang S."/>
            <person name="Woloshuk C."/>
        </authorList>
    </citation>
    <scope>NUCLEOTIDE SEQUENCE</scope>
    <source>
        <strain evidence="2">4287</strain>
    </source>
</reference>